<evidence type="ECO:0008006" key="3">
    <source>
        <dbReference type="Google" id="ProtNLM"/>
    </source>
</evidence>
<dbReference type="PANTHER" id="PTHR47691">
    <property type="entry name" value="REGULATOR-RELATED"/>
    <property type="match status" value="1"/>
</dbReference>
<organism evidence="1 2">
    <name type="scientific">Streptomyces coryli</name>
    <dbReference type="NCBI Taxonomy" id="1128680"/>
    <lineage>
        <taxon>Bacteria</taxon>
        <taxon>Bacillati</taxon>
        <taxon>Actinomycetota</taxon>
        <taxon>Actinomycetes</taxon>
        <taxon>Kitasatosporales</taxon>
        <taxon>Streptomycetaceae</taxon>
        <taxon>Streptomyces</taxon>
    </lineage>
</organism>
<sequence length="266" mass="28095">EAAGGGGLLILESCESAGDGLDADGLDAAGLDAAGLDAAKLAADGTRVLATSRCPLPGSINLHLGPLDRPDAVALFGRHAQRHGVDVAATDRDRALADDVCALLEDEPLALVLAAAQLHRTSLPALAARLIDAGGCLALTAEDAAVPPRHRSLRSSLGWSHQLCTADERLLWARLSVFSDAFTAAAAWRVCADERLRGAALTTALEGLHRQSVVQSQANGRRPGTWYRLPRTTRAYGAEWLLRLGEEPAFRSRCLEWSMGADLDPD</sequence>
<accession>A0A6G4U2A7</accession>
<reference evidence="1 2" key="1">
    <citation type="submission" date="2020-02" db="EMBL/GenBank/DDBJ databases">
        <title>Whole-genome analyses of novel actinobacteria.</title>
        <authorList>
            <person name="Sahin N."/>
        </authorList>
    </citation>
    <scope>NUCLEOTIDE SEQUENCE [LARGE SCALE GENOMIC DNA]</scope>
    <source>
        <strain evidence="1 2">A7024</strain>
    </source>
</reference>
<feature type="non-terminal residue" evidence="1">
    <location>
        <position position="1"/>
    </location>
</feature>
<dbReference type="Proteomes" id="UP000481583">
    <property type="component" value="Unassembled WGS sequence"/>
</dbReference>
<keyword evidence="2" id="KW-1185">Reference proteome</keyword>
<dbReference type="PANTHER" id="PTHR47691:SF3">
    <property type="entry name" value="HTH-TYPE TRANSCRIPTIONAL REGULATOR RV0890C-RELATED"/>
    <property type="match status" value="1"/>
</dbReference>
<evidence type="ECO:0000313" key="2">
    <source>
        <dbReference type="Proteomes" id="UP000481583"/>
    </source>
</evidence>
<protein>
    <recommendedName>
        <fullName evidence="3">Transcriptional regulator</fullName>
    </recommendedName>
</protein>
<evidence type="ECO:0000313" key="1">
    <source>
        <dbReference type="EMBL" id="NGN66294.1"/>
    </source>
</evidence>
<name>A0A6G4U2A7_9ACTN</name>
<gene>
    <name evidence="1" type="ORF">G5C51_20630</name>
</gene>
<dbReference type="AlphaFoldDB" id="A0A6G4U2A7"/>
<dbReference type="EMBL" id="JAAKZV010000090">
    <property type="protein sequence ID" value="NGN66294.1"/>
    <property type="molecule type" value="Genomic_DNA"/>
</dbReference>
<comment type="caution">
    <text evidence="1">The sequence shown here is derived from an EMBL/GenBank/DDBJ whole genome shotgun (WGS) entry which is preliminary data.</text>
</comment>
<dbReference type="RefSeq" id="WP_165239542.1">
    <property type="nucleotide sequence ID" value="NZ_JAAKZV010000090.1"/>
</dbReference>
<proteinExistence type="predicted"/>